<comment type="similarity">
    <text evidence="2">Belongs to the MSOX/MTOX family.</text>
</comment>
<dbReference type="PANTHER" id="PTHR10961:SF45">
    <property type="entry name" value="FAD DEPENDENT OXIDOREDUCTASE DOMAIN-CONTAINING PROTEIN-RELATED"/>
    <property type="match status" value="1"/>
</dbReference>
<evidence type="ECO:0000256" key="5">
    <source>
        <dbReference type="ARBA" id="ARBA00023002"/>
    </source>
</evidence>
<evidence type="ECO:0000256" key="2">
    <source>
        <dbReference type="ARBA" id="ARBA00010989"/>
    </source>
</evidence>
<name>A0A9P8UUP3_9PEZI</name>
<keyword evidence="8" id="KW-1185">Reference proteome</keyword>
<evidence type="ECO:0000256" key="4">
    <source>
        <dbReference type="ARBA" id="ARBA00022827"/>
    </source>
</evidence>
<dbReference type="InterPro" id="IPR045170">
    <property type="entry name" value="MTOX"/>
</dbReference>
<dbReference type="OrthoDB" id="2219495at2759"/>
<dbReference type="GO" id="GO:0050031">
    <property type="term" value="F:L-pipecolate oxidase activity"/>
    <property type="evidence" value="ECO:0007669"/>
    <property type="project" value="TreeGrafter"/>
</dbReference>
<dbReference type="GeneID" id="70134369"/>
<feature type="domain" description="FAD dependent oxidoreductase" evidence="6">
    <location>
        <begin position="13"/>
        <end position="380"/>
    </location>
</feature>
<organism evidence="7 8">
    <name type="scientific">Truncatella angustata</name>
    <dbReference type="NCBI Taxonomy" id="152316"/>
    <lineage>
        <taxon>Eukaryota</taxon>
        <taxon>Fungi</taxon>
        <taxon>Dikarya</taxon>
        <taxon>Ascomycota</taxon>
        <taxon>Pezizomycotina</taxon>
        <taxon>Sordariomycetes</taxon>
        <taxon>Xylariomycetidae</taxon>
        <taxon>Amphisphaeriales</taxon>
        <taxon>Sporocadaceae</taxon>
        <taxon>Truncatella</taxon>
    </lineage>
</organism>
<dbReference type="GO" id="GO:0050660">
    <property type="term" value="F:flavin adenine dinucleotide binding"/>
    <property type="evidence" value="ECO:0007669"/>
    <property type="project" value="InterPro"/>
</dbReference>
<evidence type="ECO:0000313" key="8">
    <source>
        <dbReference type="Proteomes" id="UP000758603"/>
    </source>
</evidence>
<dbReference type="InterPro" id="IPR036188">
    <property type="entry name" value="FAD/NAD-bd_sf"/>
</dbReference>
<evidence type="ECO:0000259" key="6">
    <source>
        <dbReference type="Pfam" id="PF01266"/>
    </source>
</evidence>
<dbReference type="GO" id="GO:0008115">
    <property type="term" value="F:sarcosine oxidase activity"/>
    <property type="evidence" value="ECO:0007669"/>
    <property type="project" value="TreeGrafter"/>
</dbReference>
<keyword evidence="5" id="KW-0560">Oxidoreductase</keyword>
<keyword evidence="4" id="KW-0274">FAD</keyword>
<accession>A0A9P8UUP3</accession>
<proteinExistence type="inferred from homology"/>
<dbReference type="PANTHER" id="PTHR10961">
    <property type="entry name" value="PEROXISOMAL SARCOSINE OXIDASE"/>
    <property type="match status" value="1"/>
</dbReference>
<dbReference type="SUPFAM" id="SSF51905">
    <property type="entry name" value="FAD/NAD(P)-binding domain"/>
    <property type="match status" value="1"/>
</dbReference>
<dbReference type="AlphaFoldDB" id="A0A9P8UUP3"/>
<dbReference type="Gene3D" id="3.50.50.60">
    <property type="entry name" value="FAD/NAD(P)-binding domain"/>
    <property type="match status" value="1"/>
</dbReference>
<keyword evidence="3" id="KW-0285">Flavoprotein</keyword>
<dbReference type="Gene3D" id="3.30.9.10">
    <property type="entry name" value="D-Amino Acid Oxidase, subunit A, domain 2"/>
    <property type="match status" value="1"/>
</dbReference>
<reference evidence="7" key="1">
    <citation type="journal article" date="2021" name="Nat. Commun.">
        <title>Genetic determinants of endophytism in the Arabidopsis root mycobiome.</title>
        <authorList>
            <person name="Mesny F."/>
            <person name="Miyauchi S."/>
            <person name="Thiergart T."/>
            <person name="Pickel B."/>
            <person name="Atanasova L."/>
            <person name="Karlsson M."/>
            <person name="Huettel B."/>
            <person name="Barry K.W."/>
            <person name="Haridas S."/>
            <person name="Chen C."/>
            <person name="Bauer D."/>
            <person name="Andreopoulos W."/>
            <person name="Pangilinan J."/>
            <person name="LaButti K."/>
            <person name="Riley R."/>
            <person name="Lipzen A."/>
            <person name="Clum A."/>
            <person name="Drula E."/>
            <person name="Henrissat B."/>
            <person name="Kohler A."/>
            <person name="Grigoriev I.V."/>
            <person name="Martin F.M."/>
            <person name="Hacquard S."/>
        </authorList>
    </citation>
    <scope>NUCLEOTIDE SEQUENCE</scope>
    <source>
        <strain evidence="7">MPI-SDFR-AT-0073</strain>
    </source>
</reference>
<dbReference type="Proteomes" id="UP000758603">
    <property type="component" value="Unassembled WGS sequence"/>
</dbReference>
<dbReference type="RefSeq" id="XP_045962912.1">
    <property type="nucleotide sequence ID" value="XM_046105478.1"/>
</dbReference>
<evidence type="ECO:0000313" key="7">
    <source>
        <dbReference type="EMBL" id="KAH6658678.1"/>
    </source>
</evidence>
<dbReference type="Pfam" id="PF01266">
    <property type="entry name" value="DAO"/>
    <property type="match status" value="1"/>
</dbReference>
<comment type="caution">
    <text evidence="7">The sequence shown here is derived from an EMBL/GenBank/DDBJ whole genome shotgun (WGS) entry which is preliminary data.</text>
</comment>
<comment type="cofactor">
    <cofactor evidence="1">
        <name>FAD</name>
        <dbReference type="ChEBI" id="CHEBI:57692"/>
    </cofactor>
</comment>
<dbReference type="EMBL" id="JAGPXC010000002">
    <property type="protein sequence ID" value="KAH6658678.1"/>
    <property type="molecule type" value="Genomic_DNA"/>
</dbReference>
<sequence length="429" mass="46640">MTSQEPPQKTESILIIGAGVFGLSTAWELAQRGYHNITVVDRYLPPVPDGSSVDVSRIIRIDYADSLYAQMAREAYAEWCTTFADHYFGSGFVQLAKRSGNAYIEESQKTSQGLGQSTIEYPDAEAVRKVYPSIQANLDGLKAYNNPRGGWANAETAIRKLATNCSAVGVSFITGSRGRVISLRYEGKSVVGVNVADGGRLLASRVILSTGAWTNTLVPIESASTASGQPVGFIQLTPEEAKSIEKMPVIINLSTGVFCFPPTPETNLLKIARHGYGFATKAPVAYGNNLVSTPRSDKSNAESSYLPDDADDALREGLGQLLPQFANRPWLRRRLCWYSDTPEGHFVVDHHPEIAGLFLATGGAGHAFKFLPVLGRYISDCFENKASEELRQKWRLRLPNGQSVAAKKGDGSRGGPPLRVLSKLEQAKL</sequence>
<dbReference type="GO" id="GO:0004657">
    <property type="term" value="F:proline dehydrogenase activity"/>
    <property type="evidence" value="ECO:0007669"/>
    <property type="project" value="TreeGrafter"/>
</dbReference>
<dbReference type="SUPFAM" id="SSF54373">
    <property type="entry name" value="FAD-linked reductases, C-terminal domain"/>
    <property type="match status" value="1"/>
</dbReference>
<protein>
    <submittedName>
        <fullName evidence="7">Fructosyl amino acid oxidase</fullName>
    </submittedName>
</protein>
<evidence type="ECO:0000256" key="3">
    <source>
        <dbReference type="ARBA" id="ARBA00022630"/>
    </source>
</evidence>
<evidence type="ECO:0000256" key="1">
    <source>
        <dbReference type="ARBA" id="ARBA00001974"/>
    </source>
</evidence>
<dbReference type="InterPro" id="IPR006076">
    <property type="entry name" value="FAD-dep_OxRdtase"/>
</dbReference>
<gene>
    <name evidence="7" type="ORF">BKA67DRAFT_620832</name>
</gene>